<comment type="caution">
    <text evidence="1">The sequence shown here is derived from an EMBL/GenBank/DDBJ whole genome shotgun (WGS) entry which is preliminary data.</text>
</comment>
<proteinExistence type="predicted"/>
<keyword evidence="2" id="KW-1185">Reference proteome</keyword>
<reference evidence="1 2" key="1">
    <citation type="submission" date="2021-03" db="EMBL/GenBank/DDBJ databases">
        <title>Fibrella sp. HMF5405 genome sequencing and assembly.</title>
        <authorList>
            <person name="Kang H."/>
            <person name="Kim H."/>
            <person name="Bae S."/>
            <person name="Joh K."/>
        </authorList>
    </citation>
    <scope>NUCLEOTIDE SEQUENCE [LARGE SCALE GENOMIC DNA]</scope>
    <source>
        <strain evidence="1 2">HMF5405</strain>
    </source>
</reference>
<dbReference type="RefSeq" id="WP_207333128.1">
    <property type="nucleotide sequence ID" value="NZ_JAFMYW010000023.1"/>
</dbReference>
<protein>
    <submittedName>
        <fullName evidence="1">Uncharacterized protein</fullName>
    </submittedName>
</protein>
<dbReference type="Proteomes" id="UP000664628">
    <property type="component" value="Unassembled WGS sequence"/>
</dbReference>
<evidence type="ECO:0000313" key="2">
    <source>
        <dbReference type="Proteomes" id="UP000664628"/>
    </source>
</evidence>
<dbReference type="EMBL" id="JAFMYW010000023">
    <property type="protein sequence ID" value="MBO0953176.1"/>
    <property type="molecule type" value="Genomic_DNA"/>
</dbReference>
<accession>A0ABS3JUX1</accession>
<name>A0ABS3JUX1_9BACT</name>
<organism evidence="1 2">
    <name type="scientific">Fibrella forsythiae</name>
    <dbReference type="NCBI Taxonomy" id="2817061"/>
    <lineage>
        <taxon>Bacteria</taxon>
        <taxon>Pseudomonadati</taxon>
        <taxon>Bacteroidota</taxon>
        <taxon>Cytophagia</taxon>
        <taxon>Cytophagales</taxon>
        <taxon>Spirosomataceae</taxon>
        <taxon>Fibrella</taxon>
    </lineage>
</organism>
<gene>
    <name evidence="1" type="ORF">J2I46_31680</name>
</gene>
<evidence type="ECO:0000313" key="1">
    <source>
        <dbReference type="EMBL" id="MBO0953176.1"/>
    </source>
</evidence>
<sequence>MIELEDLLLRPFIKNCQTIPFPDQSKLRGYGVATAIEQQLNQVLKMREELDPLLVEALA</sequence>